<geneLocation type="mitochondrion" evidence="3"/>
<keyword evidence="3" id="KW-0540">Nuclease</keyword>
<protein>
    <submittedName>
        <fullName evidence="3">LAGLIDADG homing endonuclease</fullName>
    </submittedName>
</protein>
<keyword evidence="3" id="KW-0378">Hydrolase</keyword>
<evidence type="ECO:0000313" key="3">
    <source>
        <dbReference type="EMBL" id="QEG57072.1"/>
    </source>
</evidence>
<comment type="function">
    <text evidence="1">Mitochondrial DNA endonuclease involved in intron homing.</text>
</comment>
<dbReference type="SUPFAM" id="SSF55608">
    <property type="entry name" value="Homing endonucleases"/>
    <property type="match status" value="1"/>
</dbReference>
<dbReference type="Gene3D" id="3.10.28.10">
    <property type="entry name" value="Homing endonucleases"/>
    <property type="match status" value="2"/>
</dbReference>
<keyword evidence="3" id="KW-0496">Mitochondrion</keyword>
<feature type="domain" description="Homing endonuclease LAGLIDADG" evidence="2">
    <location>
        <begin position="74"/>
        <end position="249"/>
    </location>
</feature>
<dbReference type="GO" id="GO:0004519">
    <property type="term" value="F:endonuclease activity"/>
    <property type="evidence" value="ECO:0007669"/>
    <property type="project" value="UniProtKB-KW"/>
</dbReference>
<gene>
    <name evidence="3" type="ORF">Fomme_000070</name>
</gene>
<reference evidence="3" key="1">
    <citation type="submission" date="2019-03" db="EMBL/GenBank/DDBJ databases">
        <title>Evidence of extensive intraspecific noncoding reshuffling in a 169kb mitochondrial genome of basidiomycete fungus.</title>
        <authorList>
            <person name="Lee H.-H."/>
            <person name="Ke H.-M."/>
            <person name="Lin C.-Y.I."/>
            <person name="Lee T.J."/>
            <person name="Chung C.-L."/>
            <person name="Tsai I.J."/>
        </authorList>
    </citation>
    <scope>NUCLEOTIDE SEQUENCE</scope>
    <source>
        <strain evidence="3">MF3/22</strain>
    </source>
</reference>
<proteinExistence type="predicted"/>
<accession>A0A5B9R9P5</accession>
<sequence length="272" mass="31707">MLNNKKDTWVNNLGKNNIIKSSNTFYHLNSVKKIKPNCKIKLGSTTYLYGTKNFYHTQCRAIKRIGPHNLDVISVIFGLLLGDGYASNRSGEGVRICIKQSFKHKEYLFSLYEFFYNRGYCSNLPPRKNIRNIKGINKTYYGFEFYTFTFRSFVWIYNLFYKKGKKIVPINIENFITPLTLAIWISDEGTFVPSTGGRGGVRIACNAFSLQEVEYLTKILKTKFNLDITIQQIYLKNKYCIYIKKNSIVDLENLILPYLHNSMFYKLGLKKN</sequence>
<name>A0A5B9R9P5_9AGAM</name>
<organism evidence="3">
    <name type="scientific">Fomitiporia mediterranea</name>
    <dbReference type="NCBI Taxonomy" id="208960"/>
    <lineage>
        <taxon>Eukaryota</taxon>
        <taxon>Fungi</taxon>
        <taxon>Dikarya</taxon>
        <taxon>Basidiomycota</taxon>
        <taxon>Agaricomycotina</taxon>
        <taxon>Agaricomycetes</taxon>
        <taxon>Hymenochaetales</taxon>
        <taxon>Hymenochaetaceae</taxon>
        <taxon>Fomitiporia</taxon>
    </lineage>
</organism>
<dbReference type="AlphaFoldDB" id="A0A5B9R9P5"/>
<keyword evidence="3" id="KW-0255">Endonuclease</keyword>
<evidence type="ECO:0000259" key="2">
    <source>
        <dbReference type="Pfam" id="PF03161"/>
    </source>
</evidence>
<evidence type="ECO:0000256" key="1">
    <source>
        <dbReference type="ARBA" id="ARBA00002670"/>
    </source>
</evidence>
<dbReference type="InterPro" id="IPR027434">
    <property type="entry name" value="Homing_endonucl"/>
</dbReference>
<dbReference type="EMBL" id="MK623258">
    <property type="protein sequence ID" value="QEG57072.1"/>
    <property type="molecule type" value="Genomic_DNA"/>
</dbReference>
<dbReference type="Pfam" id="PF03161">
    <property type="entry name" value="LAGLIDADG_2"/>
    <property type="match status" value="1"/>
</dbReference>
<dbReference type="InterPro" id="IPR004860">
    <property type="entry name" value="LAGLIDADG_dom"/>
</dbReference>